<dbReference type="GO" id="GO:0003954">
    <property type="term" value="F:NADH dehydrogenase activity"/>
    <property type="evidence" value="ECO:0007669"/>
    <property type="project" value="TreeGrafter"/>
</dbReference>
<evidence type="ECO:0000259" key="7">
    <source>
        <dbReference type="Pfam" id="PF00361"/>
    </source>
</evidence>
<proteinExistence type="predicted"/>
<sequence length="649" mass="69115">MTLLLAAEGHGEAVNEVVQATTGLLGLSWLIPVVPLLGFVLVLALTKTLRERAAFVAIAAAAVSFLLSVGVAAQMLGDPATYVRPIGTFIEVGGFEVAWDLYIDQLTTVMLLVVTGVGLLVHIYSLGYMHGDVRFARFFAYLNLFLFSMLVLVLGANLVTLFVGWELVGLSSYLLIGFWFEKAEYASAAKKAFITNRVGDVSFMIGMFLAFSVFGTLDFLGIIENAETLASGTALALVLLFLGGAAAKSAQIPLYVWLPDAMAGPTPVSALIHAATMVTAGVYLTVRLSPVLVQSVTGMEVIAWIGVATVLLGALIALRQDDIKKILAYSTVSQLGYMFVGVGVGAFREGIFHLVTHAFFKGLLFLAAGSVMHAMANRTDAWGMGGLRKVMPITFWTSAIGWLAISGVPPLSGFFSKDQILTEAYMHGYFGIWLLGLLGAVLTAFYMSRWFFLIFLGKPRFGHDVHPHESPASMTAPLIVLAVLSVAGSLLNPVHHGPLYNFLAPVVGDVSAIGYEAAGPIPELGLIGAAVVAGAIGIGLAFLVYVKGDLSRGRMLEPIRGTAAEVLERKFYVDEVYSLVFVRIGGRIADAMVWFDTRIVDGVVNGAGAGSLALGRVTRRAQTGLVRGYAASFLLGALVLVGFLVFSVR</sequence>
<feature type="transmembrane region" description="Helical" evidence="6">
    <location>
        <begin position="432"/>
        <end position="456"/>
    </location>
</feature>
<dbReference type="GO" id="GO:0015990">
    <property type="term" value="P:electron transport coupled proton transport"/>
    <property type="evidence" value="ECO:0007669"/>
    <property type="project" value="TreeGrafter"/>
</dbReference>
<dbReference type="NCBIfam" id="NF005141">
    <property type="entry name" value="PRK06590.1"/>
    <property type="match status" value="1"/>
</dbReference>
<feature type="transmembrane region" description="Helical" evidence="6">
    <location>
        <begin position="393"/>
        <end position="412"/>
    </location>
</feature>
<dbReference type="RefSeq" id="WP_130648518.1">
    <property type="nucleotide sequence ID" value="NZ_BMHA01000005.1"/>
</dbReference>
<dbReference type="Pfam" id="PF00662">
    <property type="entry name" value="Proton_antipo_N"/>
    <property type="match status" value="1"/>
</dbReference>
<feature type="transmembrane region" description="Helical" evidence="6">
    <location>
        <begin position="201"/>
        <end position="223"/>
    </location>
</feature>
<dbReference type="GO" id="GO:0012505">
    <property type="term" value="C:endomembrane system"/>
    <property type="evidence" value="ECO:0007669"/>
    <property type="project" value="UniProtKB-SubCell"/>
</dbReference>
<dbReference type="AlphaFoldDB" id="A0A8J3AD68"/>
<feature type="domain" description="NADH:quinone oxidoreductase/Mrp antiporter transmembrane" evidence="7">
    <location>
        <begin position="157"/>
        <end position="443"/>
    </location>
</feature>
<feature type="transmembrane region" description="Helical" evidence="6">
    <location>
        <begin position="629"/>
        <end position="648"/>
    </location>
</feature>
<evidence type="ECO:0000313" key="10">
    <source>
        <dbReference type="Proteomes" id="UP000650511"/>
    </source>
</evidence>
<name>A0A8J3AD68_9ACTN</name>
<dbReference type="GO" id="GO:0042773">
    <property type="term" value="P:ATP synthesis coupled electron transport"/>
    <property type="evidence" value="ECO:0007669"/>
    <property type="project" value="InterPro"/>
</dbReference>
<dbReference type="OrthoDB" id="9811798at2"/>
<reference evidence="9" key="1">
    <citation type="journal article" date="2014" name="Int. J. Syst. Evol. Microbiol.">
        <title>Complete genome sequence of Corynebacterium casei LMG S-19264T (=DSM 44701T), isolated from a smear-ripened cheese.</title>
        <authorList>
            <consortium name="US DOE Joint Genome Institute (JGI-PGF)"/>
            <person name="Walter F."/>
            <person name="Albersmeier A."/>
            <person name="Kalinowski J."/>
            <person name="Ruckert C."/>
        </authorList>
    </citation>
    <scope>NUCLEOTIDE SEQUENCE</scope>
    <source>
        <strain evidence="9">CGMCC 1.14988</strain>
    </source>
</reference>
<dbReference type="NCBIfam" id="TIGR01974">
    <property type="entry name" value="NDH_I_L"/>
    <property type="match status" value="1"/>
</dbReference>
<evidence type="ECO:0000256" key="4">
    <source>
        <dbReference type="ARBA" id="ARBA00023136"/>
    </source>
</evidence>
<feature type="transmembrane region" description="Helical" evidence="6">
    <location>
        <begin position="106"/>
        <end position="126"/>
    </location>
</feature>
<dbReference type="Pfam" id="PF00361">
    <property type="entry name" value="Proton_antipo_M"/>
    <property type="match status" value="1"/>
</dbReference>
<feature type="transmembrane region" description="Helical" evidence="6">
    <location>
        <begin position="476"/>
        <end position="495"/>
    </location>
</feature>
<gene>
    <name evidence="9" type="primary">nuoL</name>
    <name evidence="9" type="ORF">GCM10011354_15580</name>
</gene>
<dbReference type="PRINTS" id="PR01434">
    <property type="entry name" value="NADHDHGNASE5"/>
</dbReference>
<dbReference type="InterPro" id="IPR003945">
    <property type="entry name" value="NU5C-like"/>
</dbReference>
<dbReference type="Gene3D" id="1.20.5.2700">
    <property type="match status" value="1"/>
</dbReference>
<dbReference type="InterPro" id="IPR018393">
    <property type="entry name" value="NADHpl_OxRdtase_5_subgr"/>
</dbReference>
<evidence type="ECO:0000256" key="3">
    <source>
        <dbReference type="ARBA" id="ARBA00022989"/>
    </source>
</evidence>
<evidence type="ECO:0000256" key="5">
    <source>
        <dbReference type="RuleBase" id="RU000320"/>
    </source>
</evidence>
<dbReference type="PANTHER" id="PTHR42829:SF2">
    <property type="entry name" value="NADH-UBIQUINONE OXIDOREDUCTASE CHAIN 5"/>
    <property type="match status" value="1"/>
</dbReference>
<dbReference type="GO" id="GO:0016020">
    <property type="term" value="C:membrane"/>
    <property type="evidence" value="ECO:0007669"/>
    <property type="project" value="UniProtKB-SubCell"/>
</dbReference>
<feature type="transmembrane region" description="Helical" evidence="6">
    <location>
        <begin position="229"/>
        <end position="247"/>
    </location>
</feature>
<feature type="transmembrane region" description="Helical" evidence="6">
    <location>
        <begin position="138"/>
        <end position="156"/>
    </location>
</feature>
<feature type="domain" description="NADH-Ubiquinone oxidoreductase (complex I) chain 5 N-terminal" evidence="8">
    <location>
        <begin position="89"/>
        <end position="139"/>
    </location>
</feature>
<evidence type="ECO:0000313" key="9">
    <source>
        <dbReference type="EMBL" id="GGI05737.1"/>
    </source>
</evidence>
<feature type="transmembrane region" description="Helical" evidence="6">
    <location>
        <begin position="351"/>
        <end position="372"/>
    </location>
</feature>
<accession>A0A8J3AD68</accession>
<feature type="transmembrane region" description="Helical" evidence="6">
    <location>
        <begin position="162"/>
        <end position="180"/>
    </location>
</feature>
<evidence type="ECO:0000256" key="1">
    <source>
        <dbReference type="ARBA" id="ARBA00004127"/>
    </source>
</evidence>
<keyword evidence="2 5" id="KW-0812">Transmembrane</keyword>
<evidence type="ECO:0000259" key="8">
    <source>
        <dbReference type="Pfam" id="PF00662"/>
    </source>
</evidence>
<comment type="subcellular location">
    <subcellularLocation>
        <location evidence="1">Endomembrane system</location>
        <topology evidence="1">Multi-pass membrane protein</topology>
    </subcellularLocation>
    <subcellularLocation>
        <location evidence="5">Membrane</location>
        <topology evidence="5">Multi-pass membrane protein</topology>
    </subcellularLocation>
</comment>
<dbReference type="PANTHER" id="PTHR42829">
    <property type="entry name" value="NADH-UBIQUINONE OXIDOREDUCTASE CHAIN 5"/>
    <property type="match status" value="1"/>
</dbReference>
<reference evidence="9" key="2">
    <citation type="submission" date="2020-09" db="EMBL/GenBank/DDBJ databases">
        <authorList>
            <person name="Sun Q."/>
            <person name="Zhou Y."/>
        </authorList>
    </citation>
    <scope>NUCLEOTIDE SEQUENCE</scope>
    <source>
        <strain evidence="9">CGMCC 1.14988</strain>
    </source>
</reference>
<feature type="transmembrane region" description="Helical" evidence="6">
    <location>
        <begin position="326"/>
        <end position="345"/>
    </location>
</feature>
<dbReference type="GO" id="GO:0008137">
    <property type="term" value="F:NADH dehydrogenase (ubiquinone) activity"/>
    <property type="evidence" value="ECO:0007669"/>
    <property type="project" value="InterPro"/>
</dbReference>
<dbReference type="InterPro" id="IPR001516">
    <property type="entry name" value="Proton_antipo_N"/>
</dbReference>
<dbReference type="Proteomes" id="UP000650511">
    <property type="component" value="Unassembled WGS sequence"/>
</dbReference>
<dbReference type="EMBL" id="BMHA01000005">
    <property type="protein sequence ID" value="GGI05737.1"/>
    <property type="molecule type" value="Genomic_DNA"/>
</dbReference>
<keyword evidence="10" id="KW-1185">Reference proteome</keyword>
<keyword evidence="4 6" id="KW-0472">Membrane</keyword>
<comment type="caution">
    <text evidence="9">The sequence shown here is derived from an EMBL/GenBank/DDBJ whole genome shotgun (WGS) entry which is preliminary data.</text>
</comment>
<feature type="transmembrane region" description="Helical" evidence="6">
    <location>
        <begin position="53"/>
        <end position="76"/>
    </location>
</feature>
<dbReference type="PRINTS" id="PR01435">
    <property type="entry name" value="NPOXDRDTASE5"/>
</dbReference>
<keyword evidence="3 6" id="KW-1133">Transmembrane helix</keyword>
<feature type="transmembrane region" description="Helical" evidence="6">
    <location>
        <begin position="301"/>
        <end position="319"/>
    </location>
</feature>
<evidence type="ECO:0000256" key="2">
    <source>
        <dbReference type="ARBA" id="ARBA00022692"/>
    </source>
</evidence>
<organism evidence="9 10">
    <name type="scientific">Egicoccus halophilus</name>
    <dbReference type="NCBI Taxonomy" id="1670830"/>
    <lineage>
        <taxon>Bacteria</taxon>
        <taxon>Bacillati</taxon>
        <taxon>Actinomycetota</taxon>
        <taxon>Nitriliruptoria</taxon>
        <taxon>Egicoccales</taxon>
        <taxon>Egicoccaceae</taxon>
        <taxon>Egicoccus</taxon>
    </lineage>
</organism>
<dbReference type="InterPro" id="IPR001750">
    <property type="entry name" value="ND/Mrp_TM"/>
</dbReference>
<evidence type="ECO:0000256" key="6">
    <source>
        <dbReference type="SAM" id="Phobius"/>
    </source>
</evidence>
<feature type="transmembrane region" description="Helical" evidence="6">
    <location>
        <begin position="27"/>
        <end position="46"/>
    </location>
</feature>
<feature type="transmembrane region" description="Helical" evidence="6">
    <location>
        <begin position="524"/>
        <end position="546"/>
    </location>
</feature>
<protein>
    <submittedName>
        <fullName evidence="9">NADH-quinone oxidoreductase subunit L</fullName>
    </submittedName>
</protein>